<evidence type="ECO:0000313" key="2">
    <source>
        <dbReference type="Proteomes" id="UP001159042"/>
    </source>
</evidence>
<accession>A0AAV8VAB3</accession>
<dbReference type="EMBL" id="JANEYG010000232">
    <property type="protein sequence ID" value="KAJ8910947.1"/>
    <property type="molecule type" value="Genomic_DNA"/>
</dbReference>
<proteinExistence type="predicted"/>
<protein>
    <recommendedName>
        <fullName evidence="3">DNA-directed DNA polymerase</fullName>
    </recommendedName>
</protein>
<reference evidence="1 2" key="1">
    <citation type="journal article" date="2023" name="Insect Mol. Biol.">
        <title>Genome sequencing provides insights into the evolution of gene families encoding plant cell wall-degrading enzymes in longhorned beetles.</title>
        <authorList>
            <person name="Shin N.R."/>
            <person name="Okamura Y."/>
            <person name="Kirsch R."/>
            <person name="Pauchet Y."/>
        </authorList>
    </citation>
    <scope>NUCLEOTIDE SEQUENCE [LARGE SCALE GENOMIC DNA]</scope>
    <source>
        <strain evidence="1">EAD_L_NR</strain>
    </source>
</reference>
<evidence type="ECO:0000313" key="1">
    <source>
        <dbReference type="EMBL" id="KAJ8910947.1"/>
    </source>
</evidence>
<comment type="caution">
    <text evidence="1">The sequence shown here is derived from an EMBL/GenBank/DDBJ whole genome shotgun (WGS) entry which is preliminary data.</text>
</comment>
<feature type="non-terminal residue" evidence="1">
    <location>
        <position position="369"/>
    </location>
</feature>
<sequence length="369" mass="42874">MRNKANNKFEKDFYKLMNNAVFGKTMENIDSRRDIKLSTHWENIGKKLGTSALIAQPHFKTCSIFSENLVAVHLGRRFILYHKPIYIGFCILELSKTVLYRFYYDVIKKHYGDQESLLYTDTDSLIIKVYTDNFYQFIGENLTEFDTSNYKPGNKFNVPANHSVLGKMKDEFPADPIVCFYGTGAKAYYLKKAKGVKKSVIKKHITADDYNTIVEKGGVMLRKMSTFTTTLHDIYTEIKNKVALSYKDDKRYIIPNTTKTLAWGHSDIQFYETSPTQNLEYLLRLVFIETAEYIGLASMSSRRYVARLVIFALAILKSSFDQFGNSLDFYKLLDSSKLVYKPGKFGREEVFKLLTVTRRYRDKFEVCDF</sequence>
<dbReference type="AlphaFoldDB" id="A0AAV8VAB3"/>
<dbReference type="InterPro" id="IPR017964">
    <property type="entry name" value="DNA-dir_DNA_pol_B_CS"/>
</dbReference>
<name>A0AAV8VAB3_9CUCU</name>
<dbReference type="PANTHER" id="PTHR31511">
    <property type="entry name" value="PROTEIN CBG23764"/>
    <property type="match status" value="1"/>
</dbReference>
<dbReference type="InterPro" id="IPR043502">
    <property type="entry name" value="DNA/RNA_pol_sf"/>
</dbReference>
<dbReference type="Gene3D" id="3.90.1600.10">
    <property type="entry name" value="Palm domain of DNA polymerase"/>
    <property type="match status" value="1"/>
</dbReference>
<dbReference type="PANTHER" id="PTHR31511:SF12">
    <property type="entry name" value="RHO TERMINATION FACTOR N-TERMINAL DOMAIN-CONTAINING PROTEIN"/>
    <property type="match status" value="1"/>
</dbReference>
<dbReference type="Proteomes" id="UP001159042">
    <property type="component" value="Unassembled WGS sequence"/>
</dbReference>
<dbReference type="InterPro" id="IPR023211">
    <property type="entry name" value="DNA_pol_palm_dom_sf"/>
</dbReference>
<evidence type="ECO:0008006" key="3">
    <source>
        <dbReference type="Google" id="ProtNLM"/>
    </source>
</evidence>
<organism evidence="1 2">
    <name type="scientific">Exocentrus adspersus</name>
    <dbReference type="NCBI Taxonomy" id="1586481"/>
    <lineage>
        <taxon>Eukaryota</taxon>
        <taxon>Metazoa</taxon>
        <taxon>Ecdysozoa</taxon>
        <taxon>Arthropoda</taxon>
        <taxon>Hexapoda</taxon>
        <taxon>Insecta</taxon>
        <taxon>Pterygota</taxon>
        <taxon>Neoptera</taxon>
        <taxon>Endopterygota</taxon>
        <taxon>Coleoptera</taxon>
        <taxon>Polyphaga</taxon>
        <taxon>Cucujiformia</taxon>
        <taxon>Chrysomeloidea</taxon>
        <taxon>Cerambycidae</taxon>
        <taxon>Lamiinae</taxon>
        <taxon>Acanthocinini</taxon>
        <taxon>Exocentrus</taxon>
    </lineage>
</organism>
<dbReference type="SUPFAM" id="SSF56672">
    <property type="entry name" value="DNA/RNA polymerases"/>
    <property type="match status" value="1"/>
</dbReference>
<keyword evidence="2" id="KW-1185">Reference proteome</keyword>
<gene>
    <name evidence="1" type="ORF">NQ315_014953</name>
</gene>
<dbReference type="GO" id="GO:0000166">
    <property type="term" value="F:nucleotide binding"/>
    <property type="evidence" value="ECO:0007669"/>
    <property type="project" value="InterPro"/>
</dbReference>
<dbReference type="GO" id="GO:0071897">
    <property type="term" value="P:DNA biosynthetic process"/>
    <property type="evidence" value="ECO:0007669"/>
    <property type="project" value="UniProtKB-ARBA"/>
</dbReference>
<dbReference type="GO" id="GO:0003676">
    <property type="term" value="F:nucleic acid binding"/>
    <property type="evidence" value="ECO:0007669"/>
    <property type="project" value="InterPro"/>
</dbReference>
<dbReference type="PROSITE" id="PS00116">
    <property type="entry name" value="DNA_POLYMERASE_B"/>
    <property type="match status" value="1"/>
</dbReference>